<dbReference type="CDD" id="cd07262">
    <property type="entry name" value="VOC_like"/>
    <property type="match status" value="1"/>
</dbReference>
<dbReference type="OrthoDB" id="9807407at2"/>
<dbReference type="STRING" id="225324.SAMN02745126_06005"/>
<dbReference type="PROSITE" id="PS51819">
    <property type="entry name" value="VOC"/>
    <property type="match status" value="1"/>
</dbReference>
<dbReference type="InterPro" id="IPR029068">
    <property type="entry name" value="Glyas_Bleomycin-R_OHBP_Dase"/>
</dbReference>
<evidence type="ECO:0000313" key="3">
    <source>
        <dbReference type="Proteomes" id="UP000190092"/>
    </source>
</evidence>
<dbReference type="Gene3D" id="3.10.180.10">
    <property type="entry name" value="2,3-Dihydroxybiphenyl 1,2-Dioxygenase, domain 1"/>
    <property type="match status" value="1"/>
</dbReference>
<keyword evidence="2" id="KW-0223">Dioxygenase</keyword>
<sequence length="127" mass="13464">MFSHLTVGSNDIARAKAFYDAVGVALGLTRLADHPEAAAYGSPNSRPQLWIVRPLDRKPATVGNGITIGLEASDRSAVDAAHAAALAHGGHDEGKPGLRPHYHPNYYGAYVRDPDGNKVCIVCHKAV</sequence>
<dbReference type="EMBL" id="FUWJ01000015">
    <property type="protein sequence ID" value="SKA38094.1"/>
    <property type="molecule type" value="Genomic_DNA"/>
</dbReference>
<feature type="domain" description="VOC" evidence="1">
    <location>
        <begin position="1"/>
        <end position="124"/>
    </location>
</feature>
<proteinExistence type="predicted"/>
<accession>A0A1T4TC74</accession>
<protein>
    <submittedName>
        <fullName evidence="2">Catechol 2,3-dioxygenase</fullName>
    </submittedName>
</protein>
<evidence type="ECO:0000259" key="1">
    <source>
        <dbReference type="PROSITE" id="PS51819"/>
    </source>
</evidence>
<dbReference type="PANTHER" id="PTHR35006:SF1">
    <property type="entry name" value="BLL2941 PROTEIN"/>
    <property type="match status" value="1"/>
</dbReference>
<dbReference type="AlphaFoldDB" id="A0A1T4TC74"/>
<dbReference type="InterPro" id="IPR037523">
    <property type="entry name" value="VOC_core"/>
</dbReference>
<keyword evidence="2" id="KW-0560">Oxidoreductase</keyword>
<gene>
    <name evidence="2" type="ORF">SAMN02745126_06005</name>
</gene>
<dbReference type="SUPFAM" id="SSF54593">
    <property type="entry name" value="Glyoxalase/Bleomycin resistance protein/Dihydroxybiphenyl dioxygenase"/>
    <property type="match status" value="1"/>
</dbReference>
<evidence type="ECO:0000313" key="2">
    <source>
        <dbReference type="EMBL" id="SKA38094.1"/>
    </source>
</evidence>
<name>A0A1T4TC74_9HYPH</name>
<keyword evidence="3" id="KW-1185">Reference proteome</keyword>
<dbReference type="InterPro" id="IPR004360">
    <property type="entry name" value="Glyas_Fos-R_dOase_dom"/>
</dbReference>
<organism evidence="2 3">
    <name type="scientific">Enhydrobacter aerosaccus</name>
    <dbReference type="NCBI Taxonomy" id="225324"/>
    <lineage>
        <taxon>Bacteria</taxon>
        <taxon>Pseudomonadati</taxon>
        <taxon>Pseudomonadota</taxon>
        <taxon>Alphaproteobacteria</taxon>
        <taxon>Hyphomicrobiales</taxon>
        <taxon>Enhydrobacter</taxon>
    </lineage>
</organism>
<dbReference type="PANTHER" id="PTHR35006">
    <property type="entry name" value="GLYOXALASE FAMILY PROTEIN (AFU_ORTHOLOGUE AFUA_5G14830)"/>
    <property type="match status" value="1"/>
</dbReference>
<dbReference type="Proteomes" id="UP000190092">
    <property type="component" value="Unassembled WGS sequence"/>
</dbReference>
<dbReference type="RefSeq" id="WP_085937745.1">
    <property type="nucleotide sequence ID" value="NZ_FUWJ01000015.1"/>
</dbReference>
<reference evidence="3" key="1">
    <citation type="submission" date="2017-02" db="EMBL/GenBank/DDBJ databases">
        <authorList>
            <person name="Varghese N."/>
            <person name="Submissions S."/>
        </authorList>
    </citation>
    <scope>NUCLEOTIDE SEQUENCE [LARGE SCALE GENOMIC DNA]</scope>
    <source>
        <strain evidence="3">ATCC 27094</strain>
    </source>
</reference>
<dbReference type="Pfam" id="PF00903">
    <property type="entry name" value="Glyoxalase"/>
    <property type="match status" value="1"/>
</dbReference>
<dbReference type="GO" id="GO:0051213">
    <property type="term" value="F:dioxygenase activity"/>
    <property type="evidence" value="ECO:0007669"/>
    <property type="project" value="UniProtKB-KW"/>
</dbReference>